<feature type="non-terminal residue" evidence="3">
    <location>
        <position position="1"/>
    </location>
</feature>
<feature type="domain" description="DUF6444" evidence="2">
    <location>
        <begin position="8"/>
        <end position="55"/>
    </location>
</feature>
<name>A0ABS2G4Z5_FUSMR</name>
<evidence type="ECO:0000256" key="1">
    <source>
        <dbReference type="SAM" id="MobiDB-lite"/>
    </source>
</evidence>
<protein>
    <submittedName>
        <fullName evidence="3">IS66 family transposase</fullName>
    </submittedName>
</protein>
<dbReference type="InterPro" id="IPR045618">
    <property type="entry name" value="DUF6444"/>
</dbReference>
<feature type="compositionally biased region" description="Basic residues" evidence="1">
    <location>
        <begin position="31"/>
        <end position="43"/>
    </location>
</feature>
<dbReference type="Proteomes" id="UP000728968">
    <property type="component" value="Unassembled WGS sequence"/>
</dbReference>
<evidence type="ECO:0000259" key="2">
    <source>
        <dbReference type="Pfam" id="PF20042"/>
    </source>
</evidence>
<evidence type="ECO:0000313" key="4">
    <source>
        <dbReference type="Proteomes" id="UP000728968"/>
    </source>
</evidence>
<feature type="region of interest" description="Disordered" evidence="1">
    <location>
        <begin position="13"/>
        <end position="72"/>
    </location>
</feature>
<organism evidence="3 4">
    <name type="scientific">Fusobacterium mortiferum</name>
    <dbReference type="NCBI Taxonomy" id="850"/>
    <lineage>
        <taxon>Bacteria</taxon>
        <taxon>Fusobacteriati</taxon>
        <taxon>Fusobacteriota</taxon>
        <taxon>Fusobacteriia</taxon>
        <taxon>Fusobacteriales</taxon>
        <taxon>Fusobacteriaceae</taxon>
        <taxon>Fusobacterium</taxon>
    </lineage>
</organism>
<proteinExistence type="predicted"/>
<dbReference type="EMBL" id="JACJLT010000483">
    <property type="protein sequence ID" value="MBM6876511.1"/>
    <property type="molecule type" value="Genomic_DNA"/>
</dbReference>
<dbReference type="RefSeq" id="WP_239462214.1">
    <property type="nucleotide sequence ID" value="NZ_JACJLT010000483.1"/>
</dbReference>
<evidence type="ECO:0000313" key="3">
    <source>
        <dbReference type="EMBL" id="MBM6876511.1"/>
    </source>
</evidence>
<reference evidence="3 4" key="1">
    <citation type="journal article" date="2021" name="Sci. Rep.">
        <title>The distribution of antibiotic resistance genes in chicken gut microbiota commensals.</title>
        <authorList>
            <person name="Juricova H."/>
            <person name="Matiasovicova J."/>
            <person name="Kubasova T."/>
            <person name="Cejkova D."/>
            <person name="Rychlik I."/>
        </authorList>
    </citation>
    <scope>NUCLEOTIDE SEQUENCE [LARGE SCALE GENOMIC DNA]</scope>
    <source>
        <strain evidence="3 4">An425</strain>
    </source>
</reference>
<dbReference type="Pfam" id="PF20042">
    <property type="entry name" value="DUF6444"/>
    <property type="match status" value="1"/>
</dbReference>
<accession>A0ABS2G4Z5</accession>
<gene>
    <name evidence="3" type="ORF">H6A04_13015</name>
</gene>
<keyword evidence="4" id="KW-1185">Reference proteome</keyword>
<comment type="caution">
    <text evidence="3">The sequence shown here is derived from an EMBL/GenBank/DDBJ whole genome shotgun (WGS) entry which is preliminary data.</text>
</comment>
<feature type="non-terminal residue" evidence="3">
    <location>
        <position position="72"/>
    </location>
</feature>
<sequence length="72" mass="8041">EALEKENATLRARLNMNSSNSSLPPSTDRFIKKKDRSLRKKSNKSSGGQIGHKGYTLNKVQKPDSIVDLELN</sequence>
<feature type="compositionally biased region" description="Low complexity" evidence="1">
    <location>
        <begin position="14"/>
        <end position="26"/>
    </location>
</feature>